<protein>
    <recommendedName>
        <fullName evidence="9">Glyoxalase/fosfomycin resistance/dioxygenase domain-containing protein</fullName>
    </recommendedName>
</protein>
<comment type="caution">
    <text evidence="10">The sequence shown here is derived from an EMBL/GenBank/DDBJ whole genome shotgun (WGS) entry which is preliminary data.</text>
</comment>
<dbReference type="Proteomes" id="UP000241848">
    <property type="component" value="Unassembled WGS sequence"/>
</dbReference>
<keyword evidence="7 8" id="KW-0408">Iron</keyword>
<dbReference type="GO" id="GO:0008198">
    <property type="term" value="F:ferrous iron binding"/>
    <property type="evidence" value="ECO:0007669"/>
    <property type="project" value="InterPro"/>
</dbReference>
<keyword evidence="5 8" id="KW-0223">Dioxygenase</keyword>
<dbReference type="EMBL" id="PXYV01000015">
    <property type="protein sequence ID" value="PSR22575.1"/>
    <property type="molecule type" value="Genomic_DNA"/>
</dbReference>
<dbReference type="InterPro" id="IPR000486">
    <property type="entry name" value="Xdiol_ring_cleave_dOase_1/2"/>
</dbReference>
<keyword evidence="6 8" id="KW-0560">Oxidoreductase</keyword>
<evidence type="ECO:0000313" key="10">
    <source>
        <dbReference type="EMBL" id="PSR22575.1"/>
    </source>
</evidence>
<gene>
    <name evidence="10" type="ORF">C7B45_06390</name>
</gene>
<evidence type="ECO:0000259" key="9">
    <source>
        <dbReference type="Pfam" id="PF00903"/>
    </source>
</evidence>
<evidence type="ECO:0000256" key="7">
    <source>
        <dbReference type="ARBA" id="ARBA00023004"/>
    </source>
</evidence>
<feature type="domain" description="Glyoxalase/fosfomycin resistance/dioxygenase" evidence="9">
    <location>
        <begin position="23"/>
        <end position="83"/>
    </location>
</feature>
<sequence>MLVLRCHWVNLVSHPSSCNATQAHRPPGSLLLQQVSFRCEGLEDVQDFYRRLKDLAVPIDMVVSHGNAIGVYFYDPEGNRVEVYCSTGLESQQPYLESIDLEQPARQVQQSVMQHNRRSYVDASLLPGQNLG</sequence>
<dbReference type="PROSITE" id="PS00082">
    <property type="entry name" value="EXTRADIOL_DIOXYGENAS"/>
    <property type="match status" value="1"/>
</dbReference>
<comment type="cofactor">
    <cofactor evidence="1 8">
        <name>Fe(2+)</name>
        <dbReference type="ChEBI" id="CHEBI:29033"/>
    </cofactor>
</comment>
<evidence type="ECO:0000256" key="3">
    <source>
        <dbReference type="ARBA" id="ARBA00022723"/>
    </source>
</evidence>
<name>A0A2T2WK24_9FIRM</name>
<evidence type="ECO:0000256" key="2">
    <source>
        <dbReference type="ARBA" id="ARBA00008784"/>
    </source>
</evidence>
<dbReference type="InterPro" id="IPR029068">
    <property type="entry name" value="Glyas_Bleomycin-R_OHBP_Dase"/>
</dbReference>
<accession>A0A2T2WK24</accession>
<dbReference type="SUPFAM" id="SSF54593">
    <property type="entry name" value="Glyoxalase/Bleomycin resistance protein/Dihydroxybiphenyl dioxygenase"/>
    <property type="match status" value="1"/>
</dbReference>
<evidence type="ECO:0000256" key="1">
    <source>
        <dbReference type="ARBA" id="ARBA00001954"/>
    </source>
</evidence>
<dbReference type="Gene3D" id="3.10.180.10">
    <property type="entry name" value="2,3-Dihydroxybiphenyl 1,2-Dioxygenase, domain 1"/>
    <property type="match status" value="1"/>
</dbReference>
<dbReference type="AlphaFoldDB" id="A0A2T2WK24"/>
<organism evidence="10 11">
    <name type="scientific">Sulfobacillus acidophilus</name>
    <dbReference type="NCBI Taxonomy" id="53633"/>
    <lineage>
        <taxon>Bacteria</taxon>
        <taxon>Bacillati</taxon>
        <taxon>Bacillota</taxon>
        <taxon>Clostridia</taxon>
        <taxon>Eubacteriales</taxon>
        <taxon>Clostridiales Family XVII. Incertae Sedis</taxon>
        <taxon>Sulfobacillus</taxon>
    </lineage>
</organism>
<keyword evidence="3" id="KW-0479">Metal-binding</keyword>
<dbReference type="InterPro" id="IPR004360">
    <property type="entry name" value="Glyas_Fos-R_dOase_dom"/>
</dbReference>
<evidence type="ECO:0000313" key="11">
    <source>
        <dbReference type="Proteomes" id="UP000241848"/>
    </source>
</evidence>
<keyword evidence="4 8" id="KW-0058">Aromatic hydrocarbons catabolism</keyword>
<dbReference type="GO" id="GO:0051213">
    <property type="term" value="F:dioxygenase activity"/>
    <property type="evidence" value="ECO:0007669"/>
    <property type="project" value="UniProtKB-KW"/>
</dbReference>
<evidence type="ECO:0000256" key="8">
    <source>
        <dbReference type="RuleBase" id="RU000683"/>
    </source>
</evidence>
<comment type="similarity">
    <text evidence="2 8">Belongs to the extradiol ring-cleavage dioxygenase family.</text>
</comment>
<evidence type="ECO:0000256" key="4">
    <source>
        <dbReference type="ARBA" id="ARBA00022797"/>
    </source>
</evidence>
<evidence type="ECO:0000256" key="6">
    <source>
        <dbReference type="ARBA" id="ARBA00023002"/>
    </source>
</evidence>
<evidence type="ECO:0000256" key="5">
    <source>
        <dbReference type="ARBA" id="ARBA00022964"/>
    </source>
</evidence>
<reference evidence="10 11" key="1">
    <citation type="journal article" date="2014" name="BMC Genomics">
        <title>Comparison of environmental and isolate Sulfobacillus genomes reveals diverse carbon, sulfur, nitrogen, and hydrogen metabolisms.</title>
        <authorList>
            <person name="Justice N.B."/>
            <person name="Norman A."/>
            <person name="Brown C.T."/>
            <person name="Singh A."/>
            <person name="Thomas B.C."/>
            <person name="Banfield J.F."/>
        </authorList>
    </citation>
    <scope>NUCLEOTIDE SEQUENCE [LARGE SCALE GENOMIC DNA]</scope>
    <source>
        <strain evidence="10">AMDSBA3</strain>
    </source>
</reference>
<dbReference type="Pfam" id="PF00903">
    <property type="entry name" value="Glyoxalase"/>
    <property type="match status" value="1"/>
</dbReference>
<proteinExistence type="inferred from homology"/>